<protein>
    <recommendedName>
        <fullName evidence="4">DUF4367 domain-containing protein</fullName>
    </recommendedName>
</protein>
<evidence type="ECO:0000313" key="3">
    <source>
        <dbReference type="Proteomes" id="UP001232973"/>
    </source>
</evidence>
<sequence length="239" mass="26765">MYERITNMLKNSERATLSAQARARIQASLEREMRTLTRHPKRRRSILPNLTAGVAAVIILGALAGYGYQSMHHEHPEVSKSTGAGFGQPPTSVYPFVLPQPQWVLPGYTMTQPTAHEGTGNPFIVFYEQNGPKNVYKISESPAPNNALPRGAGPVSLFVPYHDSTDTISQFQYNGVTVGKFEDIQLPRMLEYQFICHNVWFDISTQGGSQQDDMKLIDSLIHHVYTKPLSQIPVEKPRT</sequence>
<dbReference type="RefSeq" id="WP_274456805.1">
    <property type="nucleotide sequence ID" value="NZ_CP067097.1"/>
</dbReference>
<evidence type="ECO:0000313" key="2">
    <source>
        <dbReference type="EMBL" id="MDQ0191178.1"/>
    </source>
</evidence>
<evidence type="ECO:0008006" key="4">
    <source>
        <dbReference type="Google" id="ProtNLM"/>
    </source>
</evidence>
<accession>A0ABT9XN69</accession>
<organism evidence="2 3">
    <name type="scientific">Alicyclobacillus cycloheptanicus</name>
    <dbReference type="NCBI Taxonomy" id="1457"/>
    <lineage>
        <taxon>Bacteria</taxon>
        <taxon>Bacillati</taxon>
        <taxon>Bacillota</taxon>
        <taxon>Bacilli</taxon>
        <taxon>Bacillales</taxon>
        <taxon>Alicyclobacillaceae</taxon>
        <taxon>Alicyclobacillus</taxon>
    </lineage>
</organism>
<feature type="transmembrane region" description="Helical" evidence="1">
    <location>
        <begin position="46"/>
        <end position="68"/>
    </location>
</feature>
<name>A0ABT9XN69_9BACL</name>
<keyword evidence="1" id="KW-0472">Membrane</keyword>
<dbReference type="Proteomes" id="UP001232973">
    <property type="component" value="Unassembled WGS sequence"/>
</dbReference>
<keyword evidence="3" id="KW-1185">Reference proteome</keyword>
<gene>
    <name evidence="2" type="ORF">J2S03_003047</name>
</gene>
<dbReference type="EMBL" id="JAUSTP010000033">
    <property type="protein sequence ID" value="MDQ0191178.1"/>
    <property type="molecule type" value="Genomic_DNA"/>
</dbReference>
<keyword evidence="1" id="KW-1133">Transmembrane helix</keyword>
<proteinExistence type="predicted"/>
<comment type="caution">
    <text evidence="2">The sequence shown here is derived from an EMBL/GenBank/DDBJ whole genome shotgun (WGS) entry which is preliminary data.</text>
</comment>
<keyword evidence="1" id="KW-0812">Transmembrane</keyword>
<reference evidence="2 3" key="1">
    <citation type="submission" date="2023-07" db="EMBL/GenBank/DDBJ databases">
        <title>Genomic Encyclopedia of Type Strains, Phase IV (KMG-IV): sequencing the most valuable type-strain genomes for metagenomic binning, comparative biology and taxonomic classification.</title>
        <authorList>
            <person name="Goeker M."/>
        </authorList>
    </citation>
    <scope>NUCLEOTIDE SEQUENCE [LARGE SCALE GENOMIC DNA]</scope>
    <source>
        <strain evidence="2 3">DSM 4006</strain>
    </source>
</reference>
<evidence type="ECO:0000256" key="1">
    <source>
        <dbReference type="SAM" id="Phobius"/>
    </source>
</evidence>